<feature type="transmembrane region" description="Helical" evidence="9">
    <location>
        <begin position="144"/>
        <end position="164"/>
    </location>
</feature>
<feature type="transmembrane region" description="Helical" evidence="9">
    <location>
        <begin position="15"/>
        <end position="38"/>
    </location>
</feature>
<dbReference type="GO" id="GO:0022857">
    <property type="term" value="F:transmembrane transporter activity"/>
    <property type="evidence" value="ECO:0007669"/>
    <property type="project" value="InterPro"/>
</dbReference>
<evidence type="ECO:0000313" key="10">
    <source>
        <dbReference type="EMBL" id="OQD65409.1"/>
    </source>
</evidence>
<evidence type="ECO:0000313" key="11">
    <source>
        <dbReference type="Proteomes" id="UP000191408"/>
    </source>
</evidence>
<evidence type="ECO:0000256" key="3">
    <source>
        <dbReference type="ARBA" id="ARBA00022692"/>
    </source>
</evidence>
<dbReference type="OrthoDB" id="6499973at2759"/>
<dbReference type="InterPro" id="IPR011701">
    <property type="entry name" value="MFS"/>
</dbReference>
<evidence type="ECO:0000256" key="2">
    <source>
        <dbReference type="ARBA" id="ARBA00006727"/>
    </source>
</evidence>
<reference evidence="11" key="1">
    <citation type="journal article" date="2017" name="Nat. Microbiol.">
        <title>Global analysis of biosynthetic gene clusters reveals vast potential of secondary metabolite production in Penicillium species.</title>
        <authorList>
            <person name="Nielsen J.C."/>
            <person name="Grijseels S."/>
            <person name="Prigent S."/>
            <person name="Ji B."/>
            <person name="Dainat J."/>
            <person name="Nielsen K.F."/>
            <person name="Frisvad J.C."/>
            <person name="Workman M."/>
            <person name="Nielsen J."/>
        </authorList>
    </citation>
    <scope>NUCLEOTIDE SEQUENCE [LARGE SCALE GENOMIC DNA]</scope>
    <source>
        <strain evidence="11">IBT 4502</strain>
    </source>
</reference>
<feature type="transmembrane region" description="Helical" evidence="9">
    <location>
        <begin position="285"/>
        <end position="302"/>
    </location>
</feature>
<evidence type="ECO:0000256" key="4">
    <source>
        <dbReference type="ARBA" id="ARBA00022792"/>
    </source>
</evidence>
<dbReference type="InterPro" id="IPR036259">
    <property type="entry name" value="MFS_trans_sf"/>
</dbReference>
<evidence type="ECO:0000256" key="8">
    <source>
        <dbReference type="RuleBase" id="RU000488"/>
    </source>
</evidence>
<dbReference type="InterPro" id="IPR023395">
    <property type="entry name" value="MCP_dom_sf"/>
</dbReference>
<dbReference type="AlphaFoldDB" id="A0A1V6NLF3"/>
<dbReference type="InterPro" id="IPR050327">
    <property type="entry name" value="Proton-linked_MCT"/>
</dbReference>
<keyword evidence="5 9" id="KW-1133">Transmembrane helix</keyword>
<feature type="transmembrane region" description="Helical" evidence="9">
    <location>
        <begin position="347"/>
        <end position="366"/>
    </location>
</feature>
<keyword evidence="4" id="KW-0999">Mitochondrion inner membrane</keyword>
<keyword evidence="6 7" id="KW-0472">Membrane</keyword>
<dbReference type="Pfam" id="PF07690">
    <property type="entry name" value="MFS_1"/>
    <property type="match status" value="1"/>
</dbReference>
<dbReference type="EMBL" id="MDYM01000006">
    <property type="protein sequence ID" value="OQD65409.1"/>
    <property type="molecule type" value="Genomic_DNA"/>
</dbReference>
<sequence length="534" mass="57852">MSLFPNTSLPPDGGYGWVCVAACFSINCFTWGAVSSYGVYLAHYLSNNIFPEATPMDFALIGGLNFSMAMLVAPAVTIIARKYGTKLPMLLGLGLLASGYVSASFSRRIWQLYLSQGVLIGFGVGFIYIPSIPVLSQWFDKKRSLANGISAAGSGIGGLIFSFMDGSIIQKISLAWALRLTAIISCSMLIIAILLIRTRNEAIQPSQRGFDMKLLRRLDVLLLLSWAFLSMLGYICLLFSLPDYARSMGLSDNQATIVNAILNLGTAVGRPLIGVASDRFGRIEVAGLLTCFCGVTCFVIWLPSTSYGVLVLFAFISGAILGVFWVTVGPLCVEVAGLEQLQSLLSLSWFFIVLPTTFSEVIALKLRRLGSYQPYRNAQASTIAALASEGAIHPMDTVITRMQSPMYSSIYKHLNGTLNRTLFSGLYQGFGPTLVAGTLSSAAFFTAYEASKTAFDNAQSAGYMLDVPRPLIHVASSAVAELLACAIQNPAEVLKQNAQVYQRPVNAKRGPSPTMEMLRQFRKYPSGLWAGYDV</sequence>
<keyword evidence="8" id="KW-0813">Transport</keyword>
<dbReference type="SUPFAM" id="SSF103473">
    <property type="entry name" value="MFS general substrate transporter"/>
    <property type="match status" value="1"/>
</dbReference>
<feature type="transmembrane region" description="Helical" evidence="9">
    <location>
        <begin position="87"/>
        <end position="106"/>
    </location>
</feature>
<keyword evidence="4" id="KW-0496">Mitochondrion</keyword>
<feature type="transmembrane region" description="Helical" evidence="9">
    <location>
        <begin position="58"/>
        <end position="80"/>
    </location>
</feature>
<keyword evidence="11" id="KW-1185">Reference proteome</keyword>
<name>A0A1V6NLF3_PENPO</name>
<comment type="caution">
    <text evidence="10">The sequence shown here is derived from an EMBL/GenBank/DDBJ whole genome shotgun (WGS) entry which is preliminary data.</text>
</comment>
<dbReference type="GO" id="GO:0016020">
    <property type="term" value="C:membrane"/>
    <property type="evidence" value="ECO:0007669"/>
    <property type="project" value="UniProtKB-SubCell"/>
</dbReference>
<evidence type="ECO:0000256" key="5">
    <source>
        <dbReference type="ARBA" id="ARBA00022989"/>
    </source>
</evidence>
<evidence type="ECO:0000256" key="6">
    <source>
        <dbReference type="ARBA" id="ARBA00023136"/>
    </source>
</evidence>
<comment type="subcellular location">
    <subcellularLocation>
        <location evidence="1">Membrane</location>
        <topology evidence="1">Multi-pass membrane protein</topology>
    </subcellularLocation>
</comment>
<evidence type="ECO:0000256" key="1">
    <source>
        <dbReference type="ARBA" id="ARBA00004141"/>
    </source>
</evidence>
<gene>
    <name evidence="10" type="ORF">PENPOL_c006G01557</name>
</gene>
<feature type="transmembrane region" description="Helical" evidence="9">
    <location>
        <begin position="176"/>
        <end position="197"/>
    </location>
</feature>
<comment type="similarity">
    <text evidence="2">Belongs to the major facilitator superfamily. Monocarboxylate porter (TC 2.A.1.13) family.</text>
</comment>
<feature type="transmembrane region" description="Helical" evidence="9">
    <location>
        <begin position="218"/>
        <end position="241"/>
    </location>
</feature>
<evidence type="ECO:0000256" key="7">
    <source>
        <dbReference type="PROSITE-ProRule" id="PRU00282"/>
    </source>
</evidence>
<dbReference type="InterPro" id="IPR018108">
    <property type="entry name" value="MCP_transmembrane"/>
</dbReference>
<dbReference type="PANTHER" id="PTHR11360">
    <property type="entry name" value="MONOCARBOXYLATE TRANSPORTER"/>
    <property type="match status" value="1"/>
</dbReference>
<feature type="transmembrane region" description="Helical" evidence="9">
    <location>
        <begin position="309"/>
        <end position="327"/>
    </location>
</feature>
<organism evidence="10 11">
    <name type="scientific">Penicillium polonicum</name>
    <dbReference type="NCBI Taxonomy" id="60169"/>
    <lineage>
        <taxon>Eukaryota</taxon>
        <taxon>Fungi</taxon>
        <taxon>Dikarya</taxon>
        <taxon>Ascomycota</taxon>
        <taxon>Pezizomycotina</taxon>
        <taxon>Eurotiomycetes</taxon>
        <taxon>Eurotiomycetidae</taxon>
        <taxon>Eurotiales</taxon>
        <taxon>Aspergillaceae</taxon>
        <taxon>Penicillium</taxon>
    </lineage>
</organism>
<dbReference type="PROSITE" id="PS50920">
    <property type="entry name" value="SOLCAR"/>
    <property type="match status" value="1"/>
</dbReference>
<dbReference type="SUPFAM" id="SSF103506">
    <property type="entry name" value="Mitochondrial carrier"/>
    <property type="match status" value="1"/>
</dbReference>
<keyword evidence="3 7" id="KW-0812">Transmembrane</keyword>
<evidence type="ECO:0000256" key="9">
    <source>
        <dbReference type="SAM" id="Phobius"/>
    </source>
</evidence>
<dbReference type="Gene3D" id="1.20.1250.20">
    <property type="entry name" value="MFS general substrate transporter like domains"/>
    <property type="match status" value="2"/>
</dbReference>
<protein>
    <recommendedName>
        <fullName evidence="12">Major facilitator superfamily (MFS) profile domain-containing protein</fullName>
    </recommendedName>
</protein>
<dbReference type="Gene3D" id="1.50.40.10">
    <property type="entry name" value="Mitochondrial carrier domain"/>
    <property type="match status" value="1"/>
</dbReference>
<dbReference type="PANTHER" id="PTHR11360:SF315">
    <property type="entry name" value="TRANSPORTER MCH2-RELATED"/>
    <property type="match status" value="1"/>
</dbReference>
<dbReference type="Proteomes" id="UP000191408">
    <property type="component" value="Unassembled WGS sequence"/>
</dbReference>
<feature type="transmembrane region" description="Helical" evidence="9">
    <location>
        <begin position="112"/>
        <end position="132"/>
    </location>
</feature>
<proteinExistence type="inferred from homology"/>
<evidence type="ECO:0008006" key="12">
    <source>
        <dbReference type="Google" id="ProtNLM"/>
    </source>
</evidence>
<accession>A0A1V6NLF3</accession>
<feature type="repeat" description="Solcar" evidence="7">
    <location>
        <begin position="372"/>
        <end position="454"/>
    </location>
</feature>
<dbReference type="Pfam" id="PF00153">
    <property type="entry name" value="Mito_carr"/>
    <property type="match status" value="1"/>
</dbReference>
<comment type="similarity">
    <text evidence="8">Belongs to the mitochondrial carrier (TC 2.A.29) family.</text>
</comment>